<reference evidence="2 3" key="1">
    <citation type="submission" date="2018-03" db="EMBL/GenBank/DDBJ databases">
        <title>Draft Genome Sequences of the Obligatory Marine Myxobacteria Enhygromyxa salina SWB007.</title>
        <authorList>
            <person name="Poehlein A."/>
            <person name="Moghaddam J.A."/>
            <person name="Harms H."/>
            <person name="Alanjari M."/>
            <person name="Koenig G.M."/>
            <person name="Daniel R."/>
            <person name="Schaeberle T.F."/>
        </authorList>
    </citation>
    <scope>NUCLEOTIDE SEQUENCE [LARGE SCALE GENOMIC DNA]</scope>
    <source>
        <strain evidence="2 3">SWB007</strain>
    </source>
</reference>
<dbReference type="EC" id="2.7.1.49" evidence="2"/>
<dbReference type="GO" id="GO:0008902">
    <property type="term" value="F:hydroxymethylpyrimidine kinase activity"/>
    <property type="evidence" value="ECO:0007669"/>
    <property type="project" value="UniProtKB-EC"/>
</dbReference>
<dbReference type="GO" id="GO:0005829">
    <property type="term" value="C:cytosol"/>
    <property type="evidence" value="ECO:0007669"/>
    <property type="project" value="TreeGrafter"/>
</dbReference>
<evidence type="ECO:0000259" key="1">
    <source>
        <dbReference type="Pfam" id="PF08543"/>
    </source>
</evidence>
<feature type="domain" description="Pyridoxamine kinase/Phosphomethylpyrimidine kinase" evidence="1">
    <location>
        <begin position="21"/>
        <end position="243"/>
    </location>
</feature>
<dbReference type="GO" id="GO:0008972">
    <property type="term" value="F:phosphomethylpyrimidine kinase activity"/>
    <property type="evidence" value="ECO:0007669"/>
    <property type="project" value="TreeGrafter"/>
</dbReference>
<dbReference type="GO" id="GO:0009228">
    <property type="term" value="P:thiamine biosynthetic process"/>
    <property type="evidence" value="ECO:0007669"/>
    <property type="project" value="TreeGrafter"/>
</dbReference>
<dbReference type="InterPro" id="IPR013749">
    <property type="entry name" value="PM/HMP-P_kinase-1"/>
</dbReference>
<dbReference type="Gene3D" id="3.40.1190.20">
    <property type="match status" value="1"/>
</dbReference>
<dbReference type="Proteomes" id="UP000238823">
    <property type="component" value="Unassembled WGS sequence"/>
</dbReference>
<sequence>MSSRPRAGGARVGLAIIGGMDPTGGAGLLRDEWTIAQRAPELEVLAVCTAVTRQGHGAPASSASADADTLARELADAASYPQLRAVKLGMIPADRVEQILAFLASLRAREPRPLVVCDPVIAASDGGRLGPSSRALFELAARVDLLTPNQSEARQLLEHGPLPSTTATLFKGEAVEDRPDRIRDRLQQAGAAQFVLERPRVSGPDPRGTGCALASAIACELARGRSLITAVVAGVAWLDGARRRLTPGPDNRWHLER</sequence>
<organism evidence="2 3">
    <name type="scientific">Enhygromyxa salina</name>
    <dbReference type="NCBI Taxonomy" id="215803"/>
    <lineage>
        <taxon>Bacteria</taxon>
        <taxon>Pseudomonadati</taxon>
        <taxon>Myxococcota</taxon>
        <taxon>Polyangia</taxon>
        <taxon>Nannocystales</taxon>
        <taxon>Nannocystaceae</taxon>
        <taxon>Enhygromyxa</taxon>
    </lineage>
</organism>
<proteinExistence type="predicted"/>
<keyword evidence="2" id="KW-0808">Transferase</keyword>
<dbReference type="EMBL" id="PVNL01000135">
    <property type="protein sequence ID" value="PRP96488.1"/>
    <property type="molecule type" value="Genomic_DNA"/>
</dbReference>
<comment type="caution">
    <text evidence="2">The sequence shown here is derived from an EMBL/GenBank/DDBJ whole genome shotgun (WGS) entry which is preliminary data.</text>
</comment>
<dbReference type="AlphaFoldDB" id="A0A2S9XUD8"/>
<name>A0A2S9XUD8_9BACT</name>
<dbReference type="InterPro" id="IPR029056">
    <property type="entry name" value="Ribokinase-like"/>
</dbReference>
<evidence type="ECO:0000313" key="3">
    <source>
        <dbReference type="Proteomes" id="UP000238823"/>
    </source>
</evidence>
<keyword evidence="2" id="KW-0418">Kinase</keyword>
<protein>
    <submittedName>
        <fullName evidence="2">Hydroxymethylpyrimidine/phosphomethylpyrimidine kinase</fullName>
        <ecNumber evidence="2">2.7.1.49</ecNumber>
    </submittedName>
</protein>
<dbReference type="GO" id="GO:0009229">
    <property type="term" value="P:thiamine diphosphate biosynthetic process"/>
    <property type="evidence" value="ECO:0007669"/>
    <property type="project" value="UniProtKB-UniPathway"/>
</dbReference>
<evidence type="ECO:0000313" key="2">
    <source>
        <dbReference type="EMBL" id="PRP96488.1"/>
    </source>
</evidence>
<dbReference type="PANTHER" id="PTHR20858:SF17">
    <property type="entry name" value="HYDROXYMETHYLPYRIMIDINE_PHOSPHOMETHYLPYRIMIDINE KINASE THI20-RELATED"/>
    <property type="match status" value="1"/>
</dbReference>
<dbReference type="PANTHER" id="PTHR20858">
    <property type="entry name" value="PHOSPHOMETHYLPYRIMIDINE KINASE"/>
    <property type="match status" value="1"/>
</dbReference>
<dbReference type="SUPFAM" id="SSF53613">
    <property type="entry name" value="Ribokinase-like"/>
    <property type="match status" value="1"/>
</dbReference>
<dbReference type="UniPathway" id="UPA00060">
    <property type="reaction ID" value="UER00138"/>
</dbReference>
<accession>A0A2S9XUD8</accession>
<gene>
    <name evidence="2" type="primary">thiD</name>
    <name evidence="2" type="ORF">ENSA7_73030</name>
</gene>
<dbReference type="Pfam" id="PF08543">
    <property type="entry name" value="Phos_pyr_kin"/>
    <property type="match status" value="1"/>
</dbReference>